<gene>
    <name evidence="1" type="ORF">PanWU01x14_050370</name>
</gene>
<dbReference type="AlphaFoldDB" id="A0A2P5DLQ7"/>
<dbReference type="EMBL" id="JXTB01000029">
    <property type="protein sequence ID" value="PON74205.1"/>
    <property type="molecule type" value="Genomic_DNA"/>
</dbReference>
<protein>
    <submittedName>
        <fullName evidence="1">Uncharacterized protein</fullName>
    </submittedName>
</protein>
<evidence type="ECO:0000313" key="2">
    <source>
        <dbReference type="Proteomes" id="UP000237105"/>
    </source>
</evidence>
<name>A0A2P5DLQ7_PARAD</name>
<reference evidence="2" key="1">
    <citation type="submission" date="2016-06" db="EMBL/GenBank/DDBJ databases">
        <title>Parallel loss of symbiosis genes in relatives of nitrogen-fixing non-legume Parasponia.</title>
        <authorList>
            <person name="Van Velzen R."/>
            <person name="Holmer R."/>
            <person name="Bu F."/>
            <person name="Rutten L."/>
            <person name="Van Zeijl A."/>
            <person name="Liu W."/>
            <person name="Santuari L."/>
            <person name="Cao Q."/>
            <person name="Sharma T."/>
            <person name="Shen D."/>
            <person name="Roswanjaya Y."/>
            <person name="Wardhani T."/>
            <person name="Kalhor M.S."/>
            <person name="Jansen J."/>
            <person name="Van den Hoogen J."/>
            <person name="Gungor B."/>
            <person name="Hartog M."/>
            <person name="Hontelez J."/>
            <person name="Verver J."/>
            <person name="Yang W.-C."/>
            <person name="Schijlen E."/>
            <person name="Repin R."/>
            <person name="Schilthuizen M."/>
            <person name="Schranz E."/>
            <person name="Heidstra R."/>
            <person name="Miyata K."/>
            <person name="Fedorova E."/>
            <person name="Kohlen W."/>
            <person name="Bisseling T."/>
            <person name="Smit S."/>
            <person name="Geurts R."/>
        </authorList>
    </citation>
    <scope>NUCLEOTIDE SEQUENCE [LARGE SCALE GENOMIC DNA]</scope>
    <source>
        <strain evidence="2">cv. WU1-14</strain>
    </source>
</reference>
<proteinExistence type="predicted"/>
<comment type="caution">
    <text evidence="1">The sequence shown here is derived from an EMBL/GenBank/DDBJ whole genome shotgun (WGS) entry which is preliminary data.</text>
</comment>
<feature type="non-terminal residue" evidence="1">
    <location>
        <position position="1"/>
    </location>
</feature>
<organism evidence="1 2">
    <name type="scientific">Parasponia andersonii</name>
    <name type="common">Sponia andersonii</name>
    <dbReference type="NCBI Taxonomy" id="3476"/>
    <lineage>
        <taxon>Eukaryota</taxon>
        <taxon>Viridiplantae</taxon>
        <taxon>Streptophyta</taxon>
        <taxon>Embryophyta</taxon>
        <taxon>Tracheophyta</taxon>
        <taxon>Spermatophyta</taxon>
        <taxon>Magnoliopsida</taxon>
        <taxon>eudicotyledons</taxon>
        <taxon>Gunneridae</taxon>
        <taxon>Pentapetalae</taxon>
        <taxon>rosids</taxon>
        <taxon>fabids</taxon>
        <taxon>Rosales</taxon>
        <taxon>Cannabaceae</taxon>
        <taxon>Parasponia</taxon>
    </lineage>
</organism>
<evidence type="ECO:0000313" key="1">
    <source>
        <dbReference type="EMBL" id="PON74205.1"/>
    </source>
</evidence>
<dbReference type="Proteomes" id="UP000237105">
    <property type="component" value="Unassembled WGS sequence"/>
</dbReference>
<keyword evidence="2" id="KW-1185">Reference proteome</keyword>
<sequence length="55" mass="6109">GDNTETGTFVSLDGAKKRPFLQSYLLELMDEKVFHRTSFGAFTAIDSQVSHSSKL</sequence>
<accession>A0A2P5DLQ7</accession>